<dbReference type="Proteomes" id="UP000299102">
    <property type="component" value="Unassembled WGS sequence"/>
</dbReference>
<keyword evidence="4" id="KW-0732">Signal</keyword>
<evidence type="ECO:0000313" key="10">
    <source>
        <dbReference type="Proteomes" id="UP000299102"/>
    </source>
</evidence>
<evidence type="ECO:0000256" key="3">
    <source>
        <dbReference type="ARBA" id="ARBA00022692"/>
    </source>
</evidence>
<evidence type="ECO:0000256" key="5">
    <source>
        <dbReference type="ARBA" id="ARBA00022989"/>
    </source>
</evidence>
<evidence type="ECO:0000256" key="8">
    <source>
        <dbReference type="ARBA" id="ARBA00023288"/>
    </source>
</evidence>
<evidence type="ECO:0000313" key="9">
    <source>
        <dbReference type="EMBL" id="GBP08941.1"/>
    </source>
</evidence>
<evidence type="ECO:0000256" key="6">
    <source>
        <dbReference type="ARBA" id="ARBA00023136"/>
    </source>
</evidence>
<evidence type="ECO:0000256" key="4">
    <source>
        <dbReference type="ARBA" id="ARBA00022729"/>
    </source>
</evidence>
<keyword evidence="2" id="KW-0336">GPI-anchor</keyword>
<reference evidence="9 10" key="1">
    <citation type="journal article" date="2019" name="Commun. Biol.">
        <title>The bagworm genome reveals a unique fibroin gene that provides high tensile strength.</title>
        <authorList>
            <person name="Kono N."/>
            <person name="Nakamura H."/>
            <person name="Ohtoshi R."/>
            <person name="Tomita M."/>
            <person name="Numata K."/>
            <person name="Arakawa K."/>
        </authorList>
    </citation>
    <scope>NUCLEOTIDE SEQUENCE [LARGE SCALE GENOMIC DNA]</scope>
</reference>
<dbReference type="GO" id="GO:0032222">
    <property type="term" value="P:regulation of synaptic transmission, cholinergic"/>
    <property type="evidence" value="ECO:0007669"/>
    <property type="project" value="InterPro"/>
</dbReference>
<protein>
    <submittedName>
        <fullName evidence="9">Uncharacterized protein</fullName>
    </submittedName>
</protein>
<dbReference type="InterPro" id="IPR031424">
    <property type="entry name" value="QVR-like"/>
</dbReference>
<proteinExistence type="predicted"/>
<dbReference type="CDD" id="cd00117">
    <property type="entry name" value="TFP"/>
    <property type="match status" value="1"/>
</dbReference>
<dbReference type="OrthoDB" id="6420171at2759"/>
<keyword evidence="10" id="KW-1185">Reference proteome</keyword>
<dbReference type="STRING" id="151549.A0A4C1T6Q0"/>
<keyword evidence="8" id="KW-0449">Lipoprotein</keyword>
<dbReference type="PANTHER" id="PTHR33562">
    <property type="entry name" value="ATILLA, ISOFORM B-RELATED-RELATED"/>
    <property type="match status" value="1"/>
</dbReference>
<keyword evidence="6" id="KW-0472">Membrane</keyword>
<accession>A0A4C1T6Q0</accession>
<evidence type="ECO:0000256" key="7">
    <source>
        <dbReference type="ARBA" id="ARBA00023180"/>
    </source>
</evidence>
<evidence type="ECO:0000256" key="1">
    <source>
        <dbReference type="ARBA" id="ARBA00004589"/>
    </source>
</evidence>
<dbReference type="GO" id="GO:0030431">
    <property type="term" value="P:sleep"/>
    <property type="evidence" value="ECO:0007669"/>
    <property type="project" value="InterPro"/>
</dbReference>
<keyword evidence="3" id="KW-0812">Transmembrane</keyword>
<dbReference type="EMBL" id="BGZK01000033">
    <property type="protein sequence ID" value="GBP08941.1"/>
    <property type="molecule type" value="Genomic_DNA"/>
</dbReference>
<comment type="subcellular location">
    <subcellularLocation>
        <location evidence="1">Membrane</location>
        <topology evidence="1">Lipid-anchor</topology>
        <topology evidence="1">GPI-anchor</topology>
    </subcellularLocation>
</comment>
<name>A0A4C1T6Q0_EUMVA</name>
<dbReference type="PANTHER" id="PTHR33562:SF23">
    <property type="entry name" value="PROTEIN QUIVER"/>
    <property type="match status" value="1"/>
</dbReference>
<comment type="caution">
    <text evidence="9">The sequence shown here is derived from an EMBL/GenBank/DDBJ whole genome shotgun (WGS) entry which is preliminary data.</text>
</comment>
<keyword evidence="7" id="KW-0325">Glycoprotein</keyword>
<sequence length="330" mass="36950">MALSSAEAIKCYHCNSANNTACLDVHLQSLKAVVPVVDCSRYPSIVKRDYFCRKITQTIFHNPDEPPDVRITRGCGWVRHKKECYKADNDGHLETVCQCFSDECNAAGPVGSAGVLASMLTGALYDYTRRPIVKVTKFTCGVYFIYLRKTHDEYQSLTVTVLHATAACKHLSIITDTDLALKSRIKLILESGNKNKSHITYLAAAIKCYYCNSANNSMCLDPAQYDDETRQRFLPVLKCEYGLHAPMNTDFFCRKIIQTIFHKEGLSEVRVNRGCGWVRDRRECYKADNEDHLETVCQCFTDGCNAAPAQVPESALAIYGLLVVLTSVVI</sequence>
<evidence type="ECO:0000256" key="2">
    <source>
        <dbReference type="ARBA" id="ARBA00022622"/>
    </source>
</evidence>
<dbReference type="InterPro" id="IPR050975">
    <property type="entry name" value="Sleep_regulator"/>
</dbReference>
<keyword evidence="5" id="KW-1133">Transmembrane helix</keyword>
<dbReference type="Pfam" id="PF17064">
    <property type="entry name" value="QVR"/>
    <property type="match status" value="2"/>
</dbReference>
<dbReference type="GO" id="GO:0098552">
    <property type="term" value="C:side of membrane"/>
    <property type="evidence" value="ECO:0007669"/>
    <property type="project" value="UniProtKB-KW"/>
</dbReference>
<organism evidence="9 10">
    <name type="scientific">Eumeta variegata</name>
    <name type="common">Bagworm moth</name>
    <name type="synonym">Eumeta japonica</name>
    <dbReference type="NCBI Taxonomy" id="151549"/>
    <lineage>
        <taxon>Eukaryota</taxon>
        <taxon>Metazoa</taxon>
        <taxon>Ecdysozoa</taxon>
        <taxon>Arthropoda</taxon>
        <taxon>Hexapoda</taxon>
        <taxon>Insecta</taxon>
        <taxon>Pterygota</taxon>
        <taxon>Neoptera</taxon>
        <taxon>Endopterygota</taxon>
        <taxon>Lepidoptera</taxon>
        <taxon>Glossata</taxon>
        <taxon>Ditrysia</taxon>
        <taxon>Tineoidea</taxon>
        <taxon>Psychidae</taxon>
        <taxon>Oiketicinae</taxon>
        <taxon>Eumeta</taxon>
    </lineage>
</organism>
<gene>
    <name evidence="9" type="ORF">EVAR_78314_1</name>
</gene>
<dbReference type="AlphaFoldDB" id="A0A4C1T6Q0"/>